<keyword evidence="3 10" id="KW-0489">Methyltransferase</keyword>
<organism evidence="10 11">
    <name type="scientific">Enterobacter asburiae</name>
    <dbReference type="NCBI Taxonomy" id="61645"/>
    <lineage>
        <taxon>Bacteria</taxon>
        <taxon>Pseudomonadati</taxon>
        <taxon>Pseudomonadota</taxon>
        <taxon>Gammaproteobacteria</taxon>
        <taxon>Enterobacterales</taxon>
        <taxon>Enterobacteriaceae</taxon>
        <taxon>Enterobacter</taxon>
        <taxon>Enterobacter cloacae complex</taxon>
    </lineage>
</organism>
<proteinExistence type="inferred from homology"/>
<evidence type="ECO:0000259" key="9">
    <source>
        <dbReference type="Pfam" id="PF12161"/>
    </source>
</evidence>
<dbReference type="GO" id="GO:0003677">
    <property type="term" value="F:DNA binding"/>
    <property type="evidence" value="ECO:0007669"/>
    <property type="project" value="InterPro"/>
</dbReference>
<dbReference type="InterPro" id="IPR029063">
    <property type="entry name" value="SAM-dependent_MTases_sf"/>
</dbReference>
<dbReference type="PROSITE" id="PS00092">
    <property type="entry name" value="N6_MTASE"/>
    <property type="match status" value="1"/>
</dbReference>
<evidence type="ECO:0000313" key="11">
    <source>
        <dbReference type="Proteomes" id="UP000641429"/>
    </source>
</evidence>
<dbReference type="GO" id="GO:0008170">
    <property type="term" value="F:N-methyltransferase activity"/>
    <property type="evidence" value="ECO:0007669"/>
    <property type="project" value="InterPro"/>
</dbReference>
<dbReference type="Proteomes" id="UP000641429">
    <property type="component" value="Unassembled WGS sequence"/>
</dbReference>
<accession>A0A8I1G1J3</accession>
<comment type="catalytic activity">
    <reaction evidence="7">
        <text>a 2'-deoxyadenosine in DNA + S-adenosyl-L-methionine = an N(6)-methyl-2'-deoxyadenosine in DNA + S-adenosyl-L-homocysteine + H(+)</text>
        <dbReference type="Rhea" id="RHEA:15197"/>
        <dbReference type="Rhea" id="RHEA-COMP:12418"/>
        <dbReference type="Rhea" id="RHEA-COMP:12419"/>
        <dbReference type="ChEBI" id="CHEBI:15378"/>
        <dbReference type="ChEBI" id="CHEBI:57856"/>
        <dbReference type="ChEBI" id="CHEBI:59789"/>
        <dbReference type="ChEBI" id="CHEBI:90615"/>
        <dbReference type="ChEBI" id="CHEBI:90616"/>
        <dbReference type="EC" id="2.1.1.72"/>
    </reaction>
</comment>
<comment type="caution">
    <text evidence="10">The sequence shown here is derived from an EMBL/GenBank/DDBJ whole genome shotgun (WGS) entry which is preliminary data.</text>
</comment>
<dbReference type="Pfam" id="PF02384">
    <property type="entry name" value="N6_Mtase"/>
    <property type="match status" value="1"/>
</dbReference>
<keyword evidence="4 10" id="KW-0808">Transferase</keyword>
<keyword evidence="6" id="KW-0680">Restriction system</keyword>
<dbReference type="Gene3D" id="3.40.50.150">
    <property type="entry name" value="Vaccinia Virus protein VP39"/>
    <property type="match status" value="1"/>
</dbReference>
<dbReference type="InterPro" id="IPR002052">
    <property type="entry name" value="DNA_methylase_N6_adenine_CS"/>
</dbReference>
<evidence type="ECO:0000256" key="3">
    <source>
        <dbReference type="ARBA" id="ARBA00022603"/>
    </source>
</evidence>
<dbReference type="EMBL" id="JAELXN010000148">
    <property type="protein sequence ID" value="MBJ6598863.1"/>
    <property type="molecule type" value="Genomic_DNA"/>
</dbReference>
<evidence type="ECO:0000256" key="6">
    <source>
        <dbReference type="ARBA" id="ARBA00022747"/>
    </source>
</evidence>
<dbReference type="SUPFAM" id="SSF53335">
    <property type="entry name" value="S-adenosyl-L-methionine-dependent methyltransferases"/>
    <property type="match status" value="1"/>
</dbReference>
<dbReference type="InterPro" id="IPR051537">
    <property type="entry name" value="DNA_Adenine_Mtase"/>
</dbReference>
<sequence length="503" mass="56880">MSRITQQELESYLWGAAVLLRGLIDAGDYKQFIFPLLFFKRISDVWDEEYQTALEASDGDLSYAQFAENHRFQIPEGAHWNDVRQTPKNVGATIRQAMRDIESANPNMLEGIFGDAPWTNRERLPDKTLKDLIEHFSTQVLSVANVPEDELGNAYEYLIKKFADDSGHTAAEFYTNRTVVHLMTQLLAPQVGESIYDPTCGTGGMLISALDEVKRSGGEYRTLKLYGQERNLITSSIARMNLFLHGVEDFEIIRGDTLAEPKHIENDRLRQFDVILANPPYSIKQWNRESWSSDPWGRNLFGTPPQGRADYAFQQHILASLTEKGRSAALWPHGVLFRNEEQSMRAKMVEQDWVEAVIGLGPNLFYNSPMESCVLVCNRNKPANRQGKVLFIDAVREVTRERAQSFLTMAQQQRILSAYQAFTDEPGFAKVATLADIDANTSNLSIPLYVKRSTGMSATDANGETLSLKGAWEQWQSDRHTFWQQMDALVDSLDSLATTGDTK</sequence>
<dbReference type="PANTHER" id="PTHR42933">
    <property type="entry name" value="SLR6095 PROTEIN"/>
    <property type="match status" value="1"/>
</dbReference>
<dbReference type="PANTHER" id="PTHR42933:SF3">
    <property type="entry name" value="TYPE I RESTRICTION ENZYME MJAVIII METHYLASE SUBUNIT"/>
    <property type="match status" value="1"/>
</dbReference>
<comment type="similarity">
    <text evidence="1">Belongs to the N(4)/N(6)-methyltransferase family.</text>
</comment>
<dbReference type="Pfam" id="PF12161">
    <property type="entry name" value="HsdM_N"/>
    <property type="match status" value="1"/>
</dbReference>
<dbReference type="GO" id="GO:0009307">
    <property type="term" value="P:DNA restriction-modification system"/>
    <property type="evidence" value="ECO:0007669"/>
    <property type="project" value="UniProtKB-KW"/>
</dbReference>
<evidence type="ECO:0000256" key="5">
    <source>
        <dbReference type="ARBA" id="ARBA00022691"/>
    </source>
</evidence>
<dbReference type="Gene3D" id="1.20.1260.30">
    <property type="match status" value="1"/>
</dbReference>
<evidence type="ECO:0000256" key="2">
    <source>
        <dbReference type="ARBA" id="ARBA00011900"/>
    </source>
</evidence>
<dbReference type="GO" id="GO:0009007">
    <property type="term" value="F:site-specific DNA-methyltransferase (adenine-specific) activity"/>
    <property type="evidence" value="ECO:0007669"/>
    <property type="project" value="UniProtKB-EC"/>
</dbReference>
<dbReference type="InterPro" id="IPR038333">
    <property type="entry name" value="T1MK-like_N_sf"/>
</dbReference>
<dbReference type="InterPro" id="IPR022749">
    <property type="entry name" value="D12N6_MeTrfase_N"/>
</dbReference>
<evidence type="ECO:0000313" key="10">
    <source>
        <dbReference type="EMBL" id="MBJ6598863.1"/>
    </source>
</evidence>
<protein>
    <recommendedName>
        <fullName evidence="2">site-specific DNA-methyltransferase (adenine-specific)</fullName>
        <ecNumber evidence="2">2.1.1.72</ecNumber>
    </recommendedName>
</protein>
<evidence type="ECO:0000259" key="8">
    <source>
        <dbReference type="Pfam" id="PF02384"/>
    </source>
</evidence>
<name>A0A8I1G1J3_ENTAS</name>
<feature type="domain" description="DNA methylase adenine-specific" evidence="8">
    <location>
        <begin position="148"/>
        <end position="453"/>
    </location>
</feature>
<gene>
    <name evidence="10" type="ORF">JGT27_24630</name>
</gene>
<dbReference type="EC" id="2.1.1.72" evidence="2"/>
<dbReference type="GO" id="GO:0032259">
    <property type="term" value="P:methylation"/>
    <property type="evidence" value="ECO:0007669"/>
    <property type="project" value="UniProtKB-KW"/>
</dbReference>
<dbReference type="RefSeq" id="WP_048987631.1">
    <property type="nucleotide sequence ID" value="NZ_JAELXN010000148.1"/>
</dbReference>
<evidence type="ECO:0000256" key="4">
    <source>
        <dbReference type="ARBA" id="ARBA00022679"/>
    </source>
</evidence>
<dbReference type="PRINTS" id="PR00507">
    <property type="entry name" value="N12N6MTFRASE"/>
</dbReference>
<dbReference type="AlphaFoldDB" id="A0A8I1G1J3"/>
<keyword evidence="5" id="KW-0949">S-adenosyl-L-methionine</keyword>
<dbReference type="InterPro" id="IPR003356">
    <property type="entry name" value="DNA_methylase_A-5"/>
</dbReference>
<evidence type="ECO:0000256" key="7">
    <source>
        <dbReference type="ARBA" id="ARBA00047942"/>
    </source>
</evidence>
<evidence type="ECO:0000256" key="1">
    <source>
        <dbReference type="ARBA" id="ARBA00006594"/>
    </source>
</evidence>
<reference evidence="10" key="1">
    <citation type="submission" date="2020-12" db="EMBL/GenBank/DDBJ databases">
        <title>Molecular epidemiology of VIM- metallo-b-lactamase-producing Enterobacter cloacae complex isolated in France between 2015 and 2018.</title>
        <authorList>
            <person name="Emeraud C."/>
            <person name="Petit C."/>
            <person name="Bonnin R."/>
            <person name="Naas T."/>
            <person name="Dortet L."/>
        </authorList>
    </citation>
    <scope>NUCLEOTIDE SEQUENCE</scope>
    <source>
        <strain evidence="10">170C2</strain>
    </source>
</reference>
<feature type="domain" description="N6 adenine-specific DNA methyltransferase N-terminal" evidence="9">
    <location>
        <begin position="9"/>
        <end position="136"/>
    </location>
</feature>